<keyword evidence="1" id="KW-0732">Signal</keyword>
<dbReference type="AlphaFoldDB" id="A0A0B2RH10"/>
<feature type="signal peptide" evidence="1">
    <location>
        <begin position="1"/>
        <end position="23"/>
    </location>
</feature>
<keyword evidence="2" id="KW-0378">Hydrolase</keyword>
<organism evidence="2">
    <name type="scientific">Glycine soja</name>
    <name type="common">Wild soybean</name>
    <dbReference type="NCBI Taxonomy" id="3848"/>
    <lineage>
        <taxon>Eukaryota</taxon>
        <taxon>Viridiplantae</taxon>
        <taxon>Streptophyta</taxon>
        <taxon>Embryophyta</taxon>
        <taxon>Tracheophyta</taxon>
        <taxon>Spermatophyta</taxon>
        <taxon>Magnoliopsida</taxon>
        <taxon>eudicotyledons</taxon>
        <taxon>Gunneridae</taxon>
        <taxon>Pentapetalae</taxon>
        <taxon>rosids</taxon>
        <taxon>fabids</taxon>
        <taxon>Fabales</taxon>
        <taxon>Fabaceae</taxon>
        <taxon>Papilionoideae</taxon>
        <taxon>50 kb inversion clade</taxon>
        <taxon>NPAAA clade</taxon>
        <taxon>indigoferoid/millettioid clade</taxon>
        <taxon>Phaseoleae</taxon>
        <taxon>Glycine</taxon>
        <taxon>Glycine subgen. Soja</taxon>
    </lineage>
</organism>
<evidence type="ECO:0000256" key="1">
    <source>
        <dbReference type="SAM" id="SignalP"/>
    </source>
</evidence>
<dbReference type="InterPro" id="IPR036430">
    <property type="entry name" value="RNase_T2-like_sf"/>
</dbReference>
<gene>
    <name evidence="2" type="ORF">glysoja_050241</name>
</gene>
<name>A0A0B2RH10_GLYSO</name>
<evidence type="ECO:0000313" key="2">
    <source>
        <dbReference type="EMBL" id="KHN33886.1"/>
    </source>
</evidence>
<dbReference type="EC" id="3.1.27.1" evidence="2"/>
<reference evidence="2" key="1">
    <citation type="submission" date="2014-07" db="EMBL/GenBank/DDBJ databases">
        <title>Identification of a novel salt tolerance gene in wild soybean by whole-genome sequencing.</title>
        <authorList>
            <person name="Lam H.-M."/>
            <person name="Qi X."/>
            <person name="Li M.-W."/>
            <person name="Liu X."/>
            <person name="Xie M."/>
            <person name="Ni M."/>
            <person name="Xu X."/>
        </authorList>
    </citation>
    <scope>NUCLEOTIDE SEQUENCE [LARGE SCALE GENOMIC DNA]</scope>
    <source>
        <tissue evidence="2">Root</tissue>
    </source>
</reference>
<dbReference type="Gene3D" id="3.90.730.10">
    <property type="entry name" value="Ribonuclease T2-like"/>
    <property type="match status" value="1"/>
</dbReference>
<dbReference type="GO" id="GO:0016787">
    <property type="term" value="F:hydrolase activity"/>
    <property type="evidence" value="ECO:0007669"/>
    <property type="project" value="UniProtKB-KW"/>
</dbReference>
<dbReference type="EMBL" id="KN649453">
    <property type="protein sequence ID" value="KHN33886.1"/>
    <property type="molecule type" value="Genomic_DNA"/>
</dbReference>
<feature type="chain" id="PRO_5002074375" evidence="1">
    <location>
        <begin position="24"/>
        <end position="70"/>
    </location>
</feature>
<dbReference type="GO" id="GO:0003723">
    <property type="term" value="F:RNA binding"/>
    <property type="evidence" value="ECO:0007669"/>
    <property type="project" value="InterPro"/>
</dbReference>
<protein>
    <submittedName>
        <fullName evidence="2">Extracellular ribonuclease LE</fullName>
        <ecNumber evidence="2">3.1.27.1</ecNumber>
    </submittedName>
</protein>
<dbReference type="Proteomes" id="UP000053555">
    <property type="component" value="Unassembled WGS sequence"/>
</dbReference>
<proteinExistence type="predicted"/>
<sequence>MKPNFSFLSKLLILQYLSVLCISQEFDFFYFVQQWPGAYCDTKQSCCYPKIGKPAAILRLGNLLSIIFWC</sequence>
<dbReference type="GO" id="GO:0033897">
    <property type="term" value="F:ribonuclease T2 activity"/>
    <property type="evidence" value="ECO:0007669"/>
    <property type="project" value="InterPro"/>
</dbReference>
<accession>A0A0B2RH10</accession>
<dbReference type="SUPFAM" id="SSF55895">
    <property type="entry name" value="Ribonuclease Rh-like"/>
    <property type="match status" value="1"/>
</dbReference>